<accession>A0A653Y7D3</accession>
<reference evidence="2 3" key="1">
    <citation type="submission" date="2019-10" db="EMBL/GenBank/DDBJ databases">
        <authorList>
            <person name="Karimi E."/>
        </authorList>
    </citation>
    <scope>NUCLEOTIDE SEQUENCE [LARGE SCALE GENOMIC DNA]</scope>
    <source>
        <strain evidence="2">Maribacter sp. 151</strain>
    </source>
</reference>
<keyword evidence="1" id="KW-1133">Transmembrane helix</keyword>
<evidence type="ECO:0000256" key="1">
    <source>
        <dbReference type="SAM" id="Phobius"/>
    </source>
</evidence>
<feature type="transmembrane region" description="Helical" evidence="1">
    <location>
        <begin position="88"/>
        <end position="112"/>
    </location>
</feature>
<proteinExistence type="predicted"/>
<sequence length="251" mass="28039">MVRPDIGNYMMGGIHAQLTEVVQLSCLARLYAYPGIGVGRTVMGLVARILCSLVSGARSLILVLRPFFVPALYRGELIIVGGNTSLSFIRPVALALAVWHFFVHCAYSTYFFQMLFQIFFGHLQLQCVHARVRFHGRTVDRLGMTGDHPLLNTQGKDIGEYFLEYRLGKKLTGTAYGTVPGKFLVNVIAYEKKNIQAHRTMGDKLTVADDVLQVAHQTELEEDHGVNTFLTAFTVIAFGQLIEKIQVQNLF</sequence>
<protein>
    <submittedName>
        <fullName evidence="2">Uncharacterized protein</fullName>
    </submittedName>
</protein>
<dbReference type="Proteomes" id="UP000430202">
    <property type="component" value="Unassembled WGS sequence"/>
</dbReference>
<gene>
    <name evidence="2" type="ORF">MARI151_80001</name>
</gene>
<dbReference type="EMBL" id="CABWLR010000008">
    <property type="protein sequence ID" value="VXC38324.1"/>
    <property type="molecule type" value="Genomic_DNA"/>
</dbReference>
<organism evidence="2 3">
    <name type="scientific">Maribacter litoralis</name>
    <dbReference type="NCBI Taxonomy" id="2059726"/>
    <lineage>
        <taxon>Bacteria</taxon>
        <taxon>Pseudomonadati</taxon>
        <taxon>Bacteroidota</taxon>
        <taxon>Flavobacteriia</taxon>
        <taxon>Flavobacteriales</taxon>
        <taxon>Flavobacteriaceae</taxon>
        <taxon>Maribacter</taxon>
    </lineage>
</organism>
<keyword evidence="3" id="KW-1185">Reference proteome</keyword>
<name>A0A653Y7D3_9FLAO</name>
<keyword evidence="1" id="KW-0812">Transmembrane</keyword>
<evidence type="ECO:0000313" key="3">
    <source>
        <dbReference type="Proteomes" id="UP000430202"/>
    </source>
</evidence>
<keyword evidence="1" id="KW-0472">Membrane</keyword>
<evidence type="ECO:0000313" key="2">
    <source>
        <dbReference type="EMBL" id="VXC38324.1"/>
    </source>
</evidence>
<dbReference type="AlphaFoldDB" id="A0A653Y7D3"/>